<gene>
    <name evidence="2" type="ORF">V0U79_00615</name>
</gene>
<evidence type="ECO:0000313" key="3">
    <source>
        <dbReference type="Proteomes" id="UP001354971"/>
    </source>
</evidence>
<name>A0ABU7LLP7_9PROT</name>
<feature type="domain" description="Putative Flp pilus-assembly TadG-like N-terminal" evidence="1">
    <location>
        <begin position="19"/>
        <end position="64"/>
    </location>
</feature>
<reference evidence="2 3" key="1">
    <citation type="submission" date="2024-01" db="EMBL/GenBank/DDBJ databases">
        <title>Hyphobacterium bacterium isolated from marine sediment.</title>
        <authorList>
            <person name="Zhao S."/>
        </authorList>
    </citation>
    <scope>NUCLEOTIDE SEQUENCE [LARGE SCALE GENOMIC DNA]</scope>
    <source>
        <strain evidence="3">HN65</strain>
    </source>
</reference>
<evidence type="ECO:0000259" key="1">
    <source>
        <dbReference type="Pfam" id="PF13400"/>
    </source>
</evidence>
<organism evidence="2 3">
    <name type="scientific">Hyphobacterium lacteum</name>
    <dbReference type="NCBI Taxonomy" id="3116575"/>
    <lineage>
        <taxon>Bacteria</taxon>
        <taxon>Pseudomonadati</taxon>
        <taxon>Pseudomonadota</taxon>
        <taxon>Alphaproteobacteria</taxon>
        <taxon>Maricaulales</taxon>
        <taxon>Maricaulaceae</taxon>
        <taxon>Hyphobacterium</taxon>
    </lineage>
</organism>
<evidence type="ECO:0000313" key="2">
    <source>
        <dbReference type="EMBL" id="MEE2524853.1"/>
    </source>
</evidence>
<dbReference type="InterPro" id="IPR028087">
    <property type="entry name" value="Tad_N"/>
</dbReference>
<comment type="caution">
    <text evidence="2">The sequence shown here is derived from an EMBL/GenBank/DDBJ whole genome shotgun (WGS) entry which is preliminary data.</text>
</comment>
<protein>
    <submittedName>
        <fullName evidence="2">Pilus assembly protein TadG-related protein</fullName>
    </submittedName>
</protein>
<dbReference type="RefSeq" id="WP_330197521.1">
    <property type="nucleotide sequence ID" value="NZ_JAZDRP010000001.1"/>
</dbReference>
<sequence>MFRSVMKKMIRRFRDNERGNVAMLFALASVPLVMASGGAVDFARVRGADDGLQLAADAAALNAAIVYGFEDPIDSDAVRAFMLDNLPRDGSGNVPTFSVSRANGEVTVDATLSYPTLVAGLAGIDTVDVDISATARILDGDPMCMLLLEPRGTALNSGASSSLHANCGLHVNSSSSRAVVGNARSEMITESNRIVGQAVLQSSSRMFPEQVEGWVEFSDPMEGYAEPNMARRGRCDHTNYVVTDHDEVLRPGVYCGLTISPGSSAIMEGGIYVIRNDELWIRPSATLSGSEVSIYFQGNGARLNMEPGSNLMLTAPTMGEYQGIALFQDPAVRNADMVLANGGDMVLQGLVYVPNNTLVLDTDASSSSIDMNVALIVRDIQMTADANFTAIIRGDTARDFFPPEVNEFIWSGGNNARLIR</sequence>
<keyword evidence="3" id="KW-1185">Reference proteome</keyword>
<accession>A0ABU7LLP7</accession>
<dbReference type="Proteomes" id="UP001354971">
    <property type="component" value="Unassembled WGS sequence"/>
</dbReference>
<proteinExistence type="predicted"/>
<dbReference type="EMBL" id="JAZDRP010000001">
    <property type="protein sequence ID" value="MEE2524853.1"/>
    <property type="molecule type" value="Genomic_DNA"/>
</dbReference>
<dbReference type="Pfam" id="PF13400">
    <property type="entry name" value="Tad"/>
    <property type="match status" value="1"/>
</dbReference>